<accession>A0A9D4HMY5</accession>
<protein>
    <submittedName>
        <fullName evidence="1">Uncharacterized protein</fullName>
    </submittedName>
</protein>
<reference evidence="1" key="2">
    <citation type="submission" date="2020-11" db="EMBL/GenBank/DDBJ databases">
        <authorList>
            <person name="McCartney M.A."/>
            <person name="Auch B."/>
            <person name="Kono T."/>
            <person name="Mallez S."/>
            <person name="Becker A."/>
            <person name="Gohl D.M."/>
            <person name="Silverstein K.A.T."/>
            <person name="Koren S."/>
            <person name="Bechman K.B."/>
            <person name="Herman A."/>
            <person name="Abrahante J.E."/>
            <person name="Garbe J."/>
        </authorList>
    </citation>
    <scope>NUCLEOTIDE SEQUENCE</scope>
    <source>
        <strain evidence="1">Duluth1</strain>
        <tissue evidence="1">Whole animal</tissue>
    </source>
</reference>
<dbReference type="Proteomes" id="UP000828390">
    <property type="component" value="Unassembled WGS sequence"/>
</dbReference>
<sequence length="79" mass="9230">MLFVDNAALAMPTDEVLQKLIDHFANASTDGGLTFSVNKDENHSQRTMHPYRRLYPRGGRRLRLTWVHHQRKPVLLYRA</sequence>
<gene>
    <name evidence="1" type="ORF">DPMN_050376</name>
</gene>
<evidence type="ECO:0000313" key="1">
    <source>
        <dbReference type="EMBL" id="KAH3724556.1"/>
    </source>
</evidence>
<dbReference type="AlphaFoldDB" id="A0A9D4HMY5"/>
<keyword evidence="2" id="KW-1185">Reference proteome</keyword>
<name>A0A9D4HMY5_DREPO</name>
<evidence type="ECO:0000313" key="2">
    <source>
        <dbReference type="Proteomes" id="UP000828390"/>
    </source>
</evidence>
<proteinExistence type="predicted"/>
<dbReference type="EMBL" id="JAIWYP010000012">
    <property type="protein sequence ID" value="KAH3724556.1"/>
    <property type="molecule type" value="Genomic_DNA"/>
</dbReference>
<reference evidence="1" key="1">
    <citation type="journal article" date="2019" name="bioRxiv">
        <title>The Genome of the Zebra Mussel, Dreissena polymorpha: A Resource for Invasive Species Research.</title>
        <authorList>
            <person name="McCartney M.A."/>
            <person name="Auch B."/>
            <person name="Kono T."/>
            <person name="Mallez S."/>
            <person name="Zhang Y."/>
            <person name="Obille A."/>
            <person name="Becker A."/>
            <person name="Abrahante J.E."/>
            <person name="Garbe J."/>
            <person name="Badalamenti J.P."/>
            <person name="Herman A."/>
            <person name="Mangelson H."/>
            <person name="Liachko I."/>
            <person name="Sullivan S."/>
            <person name="Sone E.D."/>
            <person name="Koren S."/>
            <person name="Silverstein K.A.T."/>
            <person name="Beckman K.B."/>
            <person name="Gohl D.M."/>
        </authorList>
    </citation>
    <scope>NUCLEOTIDE SEQUENCE</scope>
    <source>
        <strain evidence="1">Duluth1</strain>
        <tissue evidence="1">Whole animal</tissue>
    </source>
</reference>
<comment type="caution">
    <text evidence="1">The sequence shown here is derived from an EMBL/GenBank/DDBJ whole genome shotgun (WGS) entry which is preliminary data.</text>
</comment>
<organism evidence="1 2">
    <name type="scientific">Dreissena polymorpha</name>
    <name type="common">Zebra mussel</name>
    <name type="synonym">Mytilus polymorpha</name>
    <dbReference type="NCBI Taxonomy" id="45954"/>
    <lineage>
        <taxon>Eukaryota</taxon>
        <taxon>Metazoa</taxon>
        <taxon>Spiralia</taxon>
        <taxon>Lophotrochozoa</taxon>
        <taxon>Mollusca</taxon>
        <taxon>Bivalvia</taxon>
        <taxon>Autobranchia</taxon>
        <taxon>Heteroconchia</taxon>
        <taxon>Euheterodonta</taxon>
        <taxon>Imparidentia</taxon>
        <taxon>Neoheterodontei</taxon>
        <taxon>Myida</taxon>
        <taxon>Dreissenoidea</taxon>
        <taxon>Dreissenidae</taxon>
        <taxon>Dreissena</taxon>
    </lineage>
</organism>